<keyword evidence="2" id="KW-1185">Reference proteome</keyword>
<comment type="caution">
    <text evidence="1">The sequence shown here is derived from an EMBL/GenBank/DDBJ whole genome shotgun (WGS) entry which is preliminary data.</text>
</comment>
<reference evidence="1 2" key="1">
    <citation type="submission" date="2018-04" db="EMBL/GenBank/DDBJ databases">
        <title>Genomic Encyclopedia of Type Strains, Phase III (KMG-III): the genomes of soil and plant-associated and newly described type strains.</title>
        <authorList>
            <person name="Whitman W."/>
        </authorList>
    </citation>
    <scope>NUCLEOTIDE SEQUENCE [LARGE SCALE GENOMIC DNA]</scope>
    <source>
        <strain evidence="1 2">MA101b</strain>
    </source>
</reference>
<dbReference type="RefSeq" id="WP_107956489.1">
    <property type="nucleotide sequence ID" value="NZ_QAOG01000001.1"/>
</dbReference>
<dbReference type="AlphaFoldDB" id="A0A2T5GS12"/>
<organism evidence="1 2">
    <name type="scientific">Sphingomonas aurantiaca</name>
    <dbReference type="NCBI Taxonomy" id="185949"/>
    <lineage>
        <taxon>Bacteria</taxon>
        <taxon>Pseudomonadati</taxon>
        <taxon>Pseudomonadota</taxon>
        <taxon>Alphaproteobacteria</taxon>
        <taxon>Sphingomonadales</taxon>
        <taxon>Sphingomonadaceae</taxon>
        <taxon>Sphingomonas</taxon>
    </lineage>
</organism>
<accession>A0A2T5GS12</accession>
<dbReference type="EMBL" id="QAOG01000001">
    <property type="protein sequence ID" value="PTQ62106.1"/>
    <property type="molecule type" value="Genomic_DNA"/>
</dbReference>
<protein>
    <submittedName>
        <fullName evidence="1">Uncharacterized protein</fullName>
    </submittedName>
</protein>
<sequence>MDTQLATTGTEIGILLNRLEAQLAEAFAICSHLAVASATFGSTAGVTPRIAQPVVQELGGAMAAIAQAQGHVIAAHRSAERIGKFVGFGDGLPKPDQAFFTGADTSHLSIVAAAA</sequence>
<proteinExistence type="predicted"/>
<name>A0A2T5GS12_9SPHN</name>
<evidence type="ECO:0000313" key="2">
    <source>
        <dbReference type="Proteomes" id="UP000244189"/>
    </source>
</evidence>
<evidence type="ECO:0000313" key="1">
    <source>
        <dbReference type="EMBL" id="PTQ62106.1"/>
    </source>
</evidence>
<gene>
    <name evidence="1" type="ORF">C8J26_0383</name>
</gene>
<dbReference type="Proteomes" id="UP000244189">
    <property type="component" value="Unassembled WGS sequence"/>
</dbReference>